<reference evidence="3" key="1">
    <citation type="journal article" date="2009" name="Genome Res.">
        <title>Comparative genomic analyses of the human fungal pathogens Coccidioides and their relatives.</title>
        <authorList>
            <person name="Sharpton T.J."/>
            <person name="Stajich J.E."/>
            <person name="Rounsley S.D."/>
            <person name="Gardner M.J."/>
            <person name="Wortman J.R."/>
            <person name="Jordar V.S."/>
            <person name="Maiti R."/>
            <person name="Kodira C.D."/>
            <person name="Neafsey D.E."/>
            <person name="Zeng Q."/>
            <person name="Hung C.-Y."/>
            <person name="McMahan C."/>
            <person name="Muszewska A."/>
            <person name="Grynberg M."/>
            <person name="Mandel M.A."/>
            <person name="Kellner E.M."/>
            <person name="Barker B.M."/>
            <person name="Galgiani J.N."/>
            <person name="Orbach M.J."/>
            <person name="Kirkland T.N."/>
            <person name="Cole G.T."/>
            <person name="Henn M.R."/>
            <person name="Birren B.W."/>
            <person name="Taylor J.W."/>
        </authorList>
    </citation>
    <scope>NUCLEOTIDE SEQUENCE [LARGE SCALE GENOMIC DNA]</scope>
    <source>
        <strain evidence="3">UAMH 1704</strain>
    </source>
</reference>
<keyword evidence="3" id="KW-1185">Reference proteome</keyword>
<dbReference type="VEuPathDB" id="FungiDB:UREG_04444"/>
<dbReference type="AlphaFoldDB" id="C4JNX4"/>
<dbReference type="RefSeq" id="XP_002544927.1">
    <property type="nucleotide sequence ID" value="XM_002544881.1"/>
</dbReference>
<dbReference type="InParanoid" id="C4JNX4"/>
<name>C4JNX4_UNCRE</name>
<sequence length="147" mass="16442">MLFALGWDHALPRLDGENRSPRCWVQASRIIPIAPPKRVPRRDRRVQGYSGGQDAIPRRRAGILPFPVRDQRLLNLDGRISIRANQQIGLIHNSCRSTSAIVEISRGASWWRSDGRTSPIGRPGASPSGLRPSTSFRQFLPISSSWP</sequence>
<feature type="region of interest" description="Disordered" evidence="1">
    <location>
        <begin position="113"/>
        <end position="135"/>
    </location>
</feature>
<accession>C4JNX4</accession>
<dbReference type="HOGENOM" id="CLU_1769471_0_0_1"/>
<evidence type="ECO:0000313" key="3">
    <source>
        <dbReference type="Proteomes" id="UP000002058"/>
    </source>
</evidence>
<dbReference type="Proteomes" id="UP000002058">
    <property type="component" value="Unassembled WGS sequence"/>
</dbReference>
<protein>
    <submittedName>
        <fullName evidence="2">Uncharacterized protein</fullName>
    </submittedName>
</protein>
<gene>
    <name evidence="2" type="ORF">UREG_04444</name>
</gene>
<proteinExistence type="predicted"/>
<evidence type="ECO:0000256" key="1">
    <source>
        <dbReference type="SAM" id="MobiDB-lite"/>
    </source>
</evidence>
<evidence type="ECO:0000313" key="2">
    <source>
        <dbReference type="EMBL" id="EEP79598.1"/>
    </source>
</evidence>
<dbReference type="GeneID" id="8441043"/>
<dbReference type="KEGG" id="ure:UREG_04444"/>
<organism evidence="2 3">
    <name type="scientific">Uncinocarpus reesii (strain UAMH 1704)</name>
    <dbReference type="NCBI Taxonomy" id="336963"/>
    <lineage>
        <taxon>Eukaryota</taxon>
        <taxon>Fungi</taxon>
        <taxon>Dikarya</taxon>
        <taxon>Ascomycota</taxon>
        <taxon>Pezizomycotina</taxon>
        <taxon>Eurotiomycetes</taxon>
        <taxon>Eurotiomycetidae</taxon>
        <taxon>Onygenales</taxon>
        <taxon>Onygenaceae</taxon>
        <taxon>Uncinocarpus</taxon>
    </lineage>
</organism>
<dbReference type="EMBL" id="CH476616">
    <property type="protein sequence ID" value="EEP79598.1"/>
    <property type="molecule type" value="Genomic_DNA"/>
</dbReference>